<comment type="caution">
    <text evidence="4">The sequence shown here is derived from an EMBL/GenBank/DDBJ whole genome shotgun (WGS) entry which is preliminary data.</text>
</comment>
<feature type="region of interest" description="Disordered" evidence="2">
    <location>
        <begin position="624"/>
        <end position="651"/>
    </location>
</feature>
<feature type="compositionally biased region" description="Basic and acidic residues" evidence="2">
    <location>
        <begin position="806"/>
        <end position="833"/>
    </location>
</feature>
<feature type="compositionally biased region" description="Low complexity" evidence="2">
    <location>
        <begin position="451"/>
        <end position="466"/>
    </location>
</feature>
<feature type="compositionally biased region" description="Basic and acidic residues" evidence="2">
    <location>
        <begin position="947"/>
        <end position="964"/>
    </location>
</feature>
<dbReference type="PANTHER" id="PTHR15729:SF12">
    <property type="entry name" value="RHO GTPASE-ACTIVATING PROTEIN 30"/>
    <property type="match status" value="1"/>
</dbReference>
<dbReference type="InterPro" id="IPR008936">
    <property type="entry name" value="Rho_GTPase_activation_prot"/>
</dbReference>
<feature type="compositionally biased region" description="Basic and acidic residues" evidence="2">
    <location>
        <begin position="980"/>
        <end position="1001"/>
    </location>
</feature>
<dbReference type="PANTHER" id="PTHR15729">
    <property type="entry name" value="CDC42 GTPASE-ACTIVATING PROTEIN"/>
    <property type="match status" value="1"/>
</dbReference>
<gene>
    <name evidence="4" type="ORF">QTO34_011762</name>
</gene>
<keyword evidence="1" id="KW-0343">GTPase activation</keyword>
<evidence type="ECO:0000313" key="5">
    <source>
        <dbReference type="Proteomes" id="UP001177744"/>
    </source>
</evidence>
<dbReference type="Gene3D" id="1.10.555.10">
    <property type="entry name" value="Rho GTPase activation protein"/>
    <property type="match status" value="1"/>
</dbReference>
<feature type="compositionally biased region" description="Pro residues" evidence="2">
    <location>
        <begin position="538"/>
        <end position="556"/>
    </location>
</feature>
<dbReference type="SMART" id="SM00324">
    <property type="entry name" value="RhoGAP"/>
    <property type="match status" value="1"/>
</dbReference>
<dbReference type="GO" id="GO:0005096">
    <property type="term" value="F:GTPase activator activity"/>
    <property type="evidence" value="ECO:0007669"/>
    <property type="project" value="UniProtKB-KW"/>
</dbReference>
<feature type="compositionally biased region" description="Basic and acidic residues" evidence="2">
    <location>
        <begin position="864"/>
        <end position="873"/>
    </location>
</feature>
<sequence length="1011" mass="107767">MLRLCPVGRQVGEVGRVELMSVPQVLRSCAEFVEEYGVVDGIYRLSGVSSNIQKLRQEFEVERKPDLRRDVYLQDIHCVSSLCKAYFRELPDPLLTYRLYDKFAEAVAVQLEPERLVKILEVLRELPPPNYRTLEFLMRHLVHMASLSAQTNMHARNLAIVWAPNLLRCELVRAAWGPRQRGAAGGAGGGRAGGWSGTGVPEPMQHRNIRRSPSGMRLRPRTLPLSSQAWPGASRANAFSPGRSRAWQLCGREPPGPMTRRPRSKDIEASGFNGTAAFMEVRVQSIVVEFILTHVDRLFGNTALPGGELESGWRSLPGLRASSSPEDLMPRSLPYHLPSVLQAGDGPPQLRPYHTIIEVTEHKRKGSLKVRKWRSIFNLGRSGHETKRKFPRGAEDREDRADTGTLRPAKSMDSLSAGAGPGDEAEAEAGAPSSPRPSPRAPESSEDDPAEAAAGEPEPEAGAPGSTSSEPGTPRAGRSAARAGGGSRAERCAGVHISDPYNVNLPLHITSILSVPPHIISNVSLARLTRGLECPALQPRPSPASGPCPGPGPPGEDPGQGVGLDPAAGGLMLGRGRGRGLTGLGLWVVTFACPRFKCHVKGMWRPVPHLLICVARPAGSAWRSGTSLAEPGAASEKSEASPAPGPLADSGPAALAAALEDCLSQEVQDSFSFLEDSSSSEPEWAGAEDGEAAKAGAAFSPGEEDPGLGYLEELLGAGPQVEEFSVEPPLDDLSLDEAQFVLAPSCCSPASTGPGPEAEDNGEEVFLSAYDDLSPLLGPKPLAGEGPDSLEAPGQAEGVQACWQVEEVKEMEPGSRWDIREEAEGSPENKVEAGEAGEEGGEAEVSQELMVSLREGGGEETEAKEESRGRQEGESMEEAEGVEQTGEPGEDQKKVKTERRGEAEEGEDARVEAGRGPEQGAQEVLAAGESWAVVHTPAAEEGGEGEDQGKGQRENRDQDAREDRGDGEDGAEAAEGAAEASRERRAGMERQRESRGLEETIKGASSSKGRM</sequence>
<accession>A0AA40HE26</accession>
<organism evidence="4 5">
    <name type="scientific">Cnephaeus nilssonii</name>
    <name type="common">Northern bat</name>
    <name type="synonym">Eptesicus nilssonii</name>
    <dbReference type="NCBI Taxonomy" id="3371016"/>
    <lineage>
        <taxon>Eukaryota</taxon>
        <taxon>Metazoa</taxon>
        <taxon>Chordata</taxon>
        <taxon>Craniata</taxon>
        <taxon>Vertebrata</taxon>
        <taxon>Euteleostomi</taxon>
        <taxon>Mammalia</taxon>
        <taxon>Eutheria</taxon>
        <taxon>Laurasiatheria</taxon>
        <taxon>Chiroptera</taxon>
        <taxon>Yangochiroptera</taxon>
        <taxon>Vespertilionidae</taxon>
        <taxon>Cnephaeus</taxon>
    </lineage>
</organism>
<dbReference type="InterPro" id="IPR000198">
    <property type="entry name" value="RhoGAP_dom"/>
</dbReference>
<feature type="compositionally biased region" description="Basic and acidic residues" evidence="2">
    <location>
        <begin position="392"/>
        <end position="402"/>
    </location>
</feature>
<evidence type="ECO:0000313" key="4">
    <source>
        <dbReference type="EMBL" id="KAK1329557.1"/>
    </source>
</evidence>
<feature type="region of interest" description="Disordered" evidence="2">
    <location>
        <begin position="777"/>
        <end position="1011"/>
    </location>
</feature>
<protein>
    <recommendedName>
        <fullName evidence="3">Rho-GAP domain-containing protein</fullName>
    </recommendedName>
</protein>
<dbReference type="EMBL" id="JAULJE010000022">
    <property type="protein sequence ID" value="KAK1329557.1"/>
    <property type="molecule type" value="Genomic_DNA"/>
</dbReference>
<reference evidence="4" key="1">
    <citation type="submission" date="2023-06" db="EMBL/GenBank/DDBJ databases">
        <title>Reference genome for the Northern bat (Eptesicus nilssonii), a most northern bat species.</title>
        <authorList>
            <person name="Laine V.N."/>
            <person name="Pulliainen A.T."/>
            <person name="Lilley T.M."/>
        </authorList>
    </citation>
    <scope>NUCLEOTIDE SEQUENCE</scope>
    <source>
        <strain evidence="4">BLF_Eptnil</strain>
        <tissue evidence="4">Kidney</tissue>
    </source>
</reference>
<evidence type="ECO:0000259" key="3">
    <source>
        <dbReference type="PROSITE" id="PS50238"/>
    </source>
</evidence>
<dbReference type="Pfam" id="PF00620">
    <property type="entry name" value="RhoGAP"/>
    <property type="match status" value="1"/>
</dbReference>
<feature type="region of interest" description="Disordered" evidence="2">
    <location>
        <begin position="180"/>
        <end position="239"/>
    </location>
</feature>
<feature type="compositionally biased region" description="Gly residues" evidence="2">
    <location>
        <begin position="183"/>
        <end position="197"/>
    </location>
</feature>
<dbReference type="Proteomes" id="UP001177744">
    <property type="component" value="Unassembled WGS sequence"/>
</dbReference>
<feature type="region of interest" description="Disordered" evidence="2">
    <location>
        <begin position="536"/>
        <end position="567"/>
    </location>
</feature>
<evidence type="ECO:0000256" key="2">
    <source>
        <dbReference type="SAM" id="MobiDB-lite"/>
    </source>
</evidence>
<feature type="region of interest" description="Disordered" evidence="2">
    <location>
        <begin position="673"/>
        <end position="707"/>
    </location>
</feature>
<feature type="region of interest" description="Disordered" evidence="2">
    <location>
        <begin position="246"/>
        <end position="265"/>
    </location>
</feature>
<keyword evidence="5" id="KW-1185">Reference proteome</keyword>
<feature type="compositionally biased region" description="Basic and acidic residues" evidence="2">
    <location>
        <begin position="890"/>
        <end position="915"/>
    </location>
</feature>
<feature type="domain" description="Rho-GAP" evidence="3">
    <location>
        <begin position="9"/>
        <end position="230"/>
    </location>
</feature>
<feature type="region of interest" description="Disordered" evidence="2">
    <location>
        <begin position="383"/>
        <end position="487"/>
    </location>
</feature>
<dbReference type="GO" id="GO:0007264">
    <property type="term" value="P:small GTPase-mediated signal transduction"/>
    <property type="evidence" value="ECO:0007669"/>
    <property type="project" value="TreeGrafter"/>
</dbReference>
<dbReference type="AlphaFoldDB" id="A0AA40HE26"/>
<evidence type="ECO:0000256" key="1">
    <source>
        <dbReference type="ARBA" id="ARBA00022468"/>
    </source>
</evidence>
<feature type="compositionally biased region" description="Low complexity" evidence="2">
    <location>
        <begin position="629"/>
        <end position="651"/>
    </location>
</feature>
<dbReference type="InterPro" id="IPR051576">
    <property type="entry name" value="PX-Rho_GAP"/>
</dbReference>
<dbReference type="SUPFAM" id="SSF48350">
    <property type="entry name" value="GTPase activation domain, GAP"/>
    <property type="match status" value="1"/>
</dbReference>
<proteinExistence type="predicted"/>
<name>A0AA40HE26_CNENI</name>
<dbReference type="PROSITE" id="PS50238">
    <property type="entry name" value="RHOGAP"/>
    <property type="match status" value="1"/>
</dbReference>